<keyword evidence="4" id="KW-1185">Reference proteome</keyword>
<sequence>MLPPEKYSPAPIPHPDLPELRRLEEVERKLAQDYGMVHEGRCIESTAVREEARRRANSAREKSSSPCLDFHQKDDDEADDWKLHRLYHLRRNFSRLNIKIGPIPYQASRLWAVLIGIDAYPSNPLDGCVSDALTMKEFLIDKLNVPEHRIQCLLGSNNPISGSPMTPSRANIVNVLYSLIDNVEIQRDGSDKIIIYYAGHGSSYLCSPGPAGQCAAPDSSTCRSAGVCPIQAMCPIDRDTNDADSGCWIPDISDRELNALFTQIIYAKGSRITLIAGGCYVGNASKEPCPKSQICAMSPTSHSDVNDMLHAAHARLQHLPRYRSVLSQDWRPDMGFHCVIAMVAAIRDCQIVKDSGGGNGWRKDITERLIDVLTSGQPTNHLNHTPVYTSVVCGSPQNEPLWYPAIWCCRR</sequence>
<dbReference type="GO" id="GO:0006508">
    <property type="term" value="P:proteolysis"/>
    <property type="evidence" value="ECO:0007669"/>
    <property type="project" value="InterPro"/>
</dbReference>
<organism evidence="3 4">
    <name type="scientific">Armillaria borealis</name>
    <dbReference type="NCBI Taxonomy" id="47425"/>
    <lineage>
        <taxon>Eukaryota</taxon>
        <taxon>Fungi</taxon>
        <taxon>Dikarya</taxon>
        <taxon>Basidiomycota</taxon>
        <taxon>Agaricomycotina</taxon>
        <taxon>Agaricomycetes</taxon>
        <taxon>Agaricomycetidae</taxon>
        <taxon>Agaricales</taxon>
        <taxon>Marasmiineae</taxon>
        <taxon>Physalacriaceae</taxon>
        <taxon>Armillaria</taxon>
    </lineage>
</organism>
<evidence type="ECO:0000313" key="3">
    <source>
        <dbReference type="EMBL" id="KAK0435905.1"/>
    </source>
</evidence>
<dbReference type="EMBL" id="JAUEPT010000059">
    <property type="protein sequence ID" value="KAK0435905.1"/>
    <property type="molecule type" value="Genomic_DNA"/>
</dbReference>
<dbReference type="InterPro" id="IPR050452">
    <property type="entry name" value="Metacaspase"/>
</dbReference>
<accession>A0AA39MJN8</accession>
<dbReference type="AlphaFoldDB" id="A0AA39MJN8"/>
<dbReference type="Pfam" id="PF00656">
    <property type="entry name" value="Peptidase_C14"/>
    <property type="match status" value="1"/>
</dbReference>
<name>A0AA39MJN8_9AGAR</name>
<dbReference type="Gene3D" id="3.40.50.1460">
    <property type="match status" value="1"/>
</dbReference>
<dbReference type="PANTHER" id="PTHR48104">
    <property type="entry name" value="METACASPASE-4"/>
    <property type="match status" value="1"/>
</dbReference>
<dbReference type="Proteomes" id="UP001175226">
    <property type="component" value="Unassembled WGS sequence"/>
</dbReference>
<proteinExistence type="inferred from homology"/>
<evidence type="ECO:0000259" key="2">
    <source>
        <dbReference type="Pfam" id="PF00656"/>
    </source>
</evidence>
<dbReference type="InterPro" id="IPR011600">
    <property type="entry name" value="Pept_C14_caspase"/>
</dbReference>
<feature type="domain" description="Peptidase C14 caspase" evidence="2">
    <location>
        <begin position="111"/>
        <end position="203"/>
    </location>
</feature>
<protein>
    <recommendedName>
        <fullName evidence="2">Peptidase C14 caspase domain-containing protein</fullName>
    </recommendedName>
</protein>
<dbReference type="GO" id="GO:0005737">
    <property type="term" value="C:cytoplasm"/>
    <property type="evidence" value="ECO:0007669"/>
    <property type="project" value="TreeGrafter"/>
</dbReference>
<gene>
    <name evidence="3" type="ORF">EV421DRAFT_1158076</name>
</gene>
<comment type="caution">
    <text evidence="3">The sequence shown here is derived from an EMBL/GenBank/DDBJ whole genome shotgun (WGS) entry which is preliminary data.</text>
</comment>
<comment type="similarity">
    <text evidence="1">Belongs to the peptidase C14B family.</text>
</comment>
<dbReference type="GO" id="GO:0004197">
    <property type="term" value="F:cysteine-type endopeptidase activity"/>
    <property type="evidence" value="ECO:0007669"/>
    <property type="project" value="InterPro"/>
</dbReference>
<evidence type="ECO:0000256" key="1">
    <source>
        <dbReference type="ARBA" id="ARBA00009005"/>
    </source>
</evidence>
<reference evidence="3" key="1">
    <citation type="submission" date="2023-06" db="EMBL/GenBank/DDBJ databases">
        <authorList>
            <consortium name="Lawrence Berkeley National Laboratory"/>
            <person name="Ahrendt S."/>
            <person name="Sahu N."/>
            <person name="Indic B."/>
            <person name="Wong-Bajracharya J."/>
            <person name="Merenyi Z."/>
            <person name="Ke H.-M."/>
            <person name="Monk M."/>
            <person name="Kocsube S."/>
            <person name="Drula E."/>
            <person name="Lipzen A."/>
            <person name="Balint B."/>
            <person name="Henrissat B."/>
            <person name="Andreopoulos B."/>
            <person name="Martin F.M."/>
            <person name="Harder C.B."/>
            <person name="Rigling D."/>
            <person name="Ford K.L."/>
            <person name="Foster G.D."/>
            <person name="Pangilinan J."/>
            <person name="Papanicolaou A."/>
            <person name="Barry K."/>
            <person name="LaButti K."/>
            <person name="Viragh M."/>
            <person name="Koriabine M."/>
            <person name="Yan M."/>
            <person name="Riley R."/>
            <person name="Champramary S."/>
            <person name="Plett K.L."/>
            <person name="Tsai I.J."/>
            <person name="Slot J."/>
            <person name="Sipos G."/>
            <person name="Plett J."/>
            <person name="Nagy L.G."/>
            <person name="Grigoriev I.V."/>
        </authorList>
    </citation>
    <scope>NUCLEOTIDE SEQUENCE</scope>
    <source>
        <strain evidence="3">FPL87.14</strain>
    </source>
</reference>
<evidence type="ECO:0000313" key="4">
    <source>
        <dbReference type="Proteomes" id="UP001175226"/>
    </source>
</evidence>
<dbReference type="PANTHER" id="PTHR48104:SF30">
    <property type="entry name" value="METACASPASE-1"/>
    <property type="match status" value="1"/>
</dbReference>